<name>A0A4P7XJ37_9ALTE</name>
<dbReference type="OrthoDB" id="6195299at2"/>
<dbReference type="InterPro" id="IPR018642">
    <property type="entry name" value="DUF2066"/>
</dbReference>
<keyword evidence="2" id="KW-0732">Signal</keyword>
<dbReference type="EMBL" id="CP031093">
    <property type="protein sequence ID" value="QCF26352.1"/>
    <property type="molecule type" value="Genomic_DNA"/>
</dbReference>
<dbReference type="AlphaFoldDB" id="A0A4P7XJ37"/>
<keyword evidence="4" id="KW-1185">Reference proteome</keyword>
<dbReference type="KEGG" id="hmi:soil367_10630"/>
<feature type="compositionally biased region" description="Polar residues" evidence="1">
    <location>
        <begin position="348"/>
        <end position="357"/>
    </location>
</feature>
<dbReference type="RefSeq" id="WP_136549073.1">
    <property type="nucleotide sequence ID" value="NZ_CP031093.1"/>
</dbReference>
<dbReference type="Pfam" id="PF09839">
    <property type="entry name" value="DUF2066"/>
    <property type="match status" value="1"/>
</dbReference>
<accession>A0A4P7XJ37</accession>
<proteinExistence type="predicted"/>
<evidence type="ECO:0000313" key="3">
    <source>
        <dbReference type="EMBL" id="QCF26352.1"/>
    </source>
</evidence>
<reference evidence="3 4" key="1">
    <citation type="submission" date="2018-07" db="EMBL/GenBank/DDBJ databases">
        <title>Marsedoiliclastica nanhaica gen. nov. sp. nov., a novel marine hydrocarbonoclastic bacterium isolated from an in-situ enriched hydrocarbon-degrading consortium in deep-sea sediment.</title>
        <authorList>
            <person name="Dong C."/>
            <person name="Ma T."/>
            <person name="Liu R."/>
            <person name="Shao Z."/>
        </authorList>
    </citation>
    <scope>NUCLEOTIDE SEQUENCE [LARGE SCALE GENOMIC DNA]</scope>
    <source>
        <strain evidence="4">soil36-7</strain>
    </source>
</reference>
<gene>
    <name evidence="3" type="ORF">soil367_10630</name>
</gene>
<evidence type="ECO:0000256" key="1">
    <source>
        <dbReference type="SAM" id="MobiDB-lite"/>
    </source>
</evidence>
<feature type="chain" id="PRO_5020954143" evidence="2">
    <location>
        <begin position="23"/>
        <end position="423"/>
    </location>
</feature>
<organism evidence="3 4">
    <name type="scientific">Hydrocarboniclastica marina</name>
    <dbReference type="NCBI Taxonomy" id="2259620"/>
    <lineage>
        <taxon>Bacteria</taxon>
        <taxon>Pseudomonadati</taxon>
        <taxon>Pseudomonadota</taxon>
        <taxon>Gammaproteobacteria</taxon>
        <taxon>Alteromonadales</taxon>
        <taxon>Alteromonadaceae</taxon>
        <taxon>Hydrocarboniclastica</taxon>
    </lineage>
</organism>
<sequence>MRTKTWLPILLLSFLVAAKAIAVPMEGLYEAVVPVEDTSEARRGQALARALETVLVRVAGSSDVLQRDGVERILANARDLVQSYRYQQSSDRAGPLQMAATFGAVGVTRALTDIGIPVWGANRPAILAWVATQSRDGRELVTADGGGEWTRSMKAAGEARGLPLVLPKYDQAEQSIVGLSDIWGMFMSPIEAASQAYRSDLLGVARIAESGSAFRARWSLRGAGVSLDGTVDGNSPAAVTEAVAAAWAEALAARYAVAPGSTGNLQRVDVVISGVDDLAAYAEIRRALGAMEPVSEAAPVRVHPNTLRVRLAFNGELELLQEHLALERRLQQRTKEQVRAARGANPDQDGSSATVSPESPRGTYADVVNGAENEPAPGSDNLGFMPIPAPGEPISRAPRSQQEREDEENFKSLYPVLYFTWNP</sequence>
<feature type="region of interest" description="Disordered" evidence="1">
    <location>
        <begin position="335"/>
        <end position="409"/>
    </location>
</feature>
<evidence type="ECO:0000313" key="4">
    <source>
        <dbReference type="Proteomes" id="UP000298049"/>
    </source>
</evidence>
<evidence type="ECO:0000256" key="2">
    <source>
        <dbReference type="SAM" id="SignalP"/>
    </source>
</evidence>
<protein>
    <submittedName>
        <fullName evidence="3">DUF2066 domain-containing protein</fullName>
    </submittedName>
</protein>
<dbReference type="Proteomes" id="UP000298049">
    <property type="component" value="Chromosome"/>
</dbReference>
<feature type="signal peptide" evidence="2">
    <location>
        <begin position="1"/>
        <end position="22"/>
    </location>
</feature>